<name>A0A915L118_ROMCU</name>
<evidence type="ECO:0000313" key="3">
    <source>
        <dbReference type="WBParaSite" id="nRc.2.0.1.t44405-RA"/>
    </source>
</evidence>
<keyword evidence="2" id="KW-1185">Reference proteome</keyword>
<feature type="compositionally biased region" description="Polar residues" evidence="1">
    <location>
        <begin position="20"/>
        <end position="35"/>
    </location>
</feature>
<evidence type="ECO:0000313" key="2">
    <source>
        <dbReference type="Proteomes" id="UP000887565"/>
    </source>
</evidence>
<protein>
    <submittedName>
        <fullName evidence="3">Secreted protein</fullName>
    </submittedName>
</protein>
<reference evidence="3" key="1">
    <citation type="submission" date="2022-11" db="UniProtKB">
        <authorList>
            <consortium name="WormBaseParasite"/>
        </authorList>
    </citation>
    <scope>IDENTIFICATION</scope>
</reference>
<organism evidence="2 3">
    <name type="scientific">Romanomermis culicivorax</name>
    <name type="common">Nematode worm</name>
    <dbReference type="NCBI Taxonomy" id="13658"/>
    <lineage>
        <taxon>Eukaryota</taxon>
        <taxon>Metazoa</taxon>
        <taxon>Ecdysozoa</taxon>
        <taxon>Nematoda</taxon>
        <taxon>Enoplea</taxon>
        <taxon>Dorylaimia</taxon>
        <taxon>Mermithida</taxon>
        <taxon>Mermithoidea</taxon>
        <taxon>Mermithidae</taxon>
        <taxon>Romanomermis</taxon>
    </lineage>
</organism>
<evidence type="ECO:0000256" key="1">
    <source>
        <dbReference type="SAM" id="MobiDB-lite"/>
    </source>
</evidence>
<proteinExistence type="predicted"/>
<dbReference type="AlphaFoldDB" id="A0A915L118"/>
<feature type="compositionally biased region" description="Low complexity" evidence="1">
    <location>
        <begin position="36"/>
        <end position="48"/>
    </location>
</feature>
<dbReference type="Proteomes" id="UP000887565">
    <property type="component" value="Unplaced"/>
</dbReference>
<feature type="region of interest" description="Disordered" evidence="1">
    <location>
        <begin position="20"/>
        <end position="50"/>
    </location>
</feature>
<dbReference type="WBParaSite" id="nRc.2.0.1.t44405-RA">
    <property type="protein sequence ID" value="nRc.2.0.1.t44405-RA"/>
    <property type="gene ID" value="nRc.2.0.1.g44405"/>
</dbReference>
<accession>A0A915L118</accession>
<sequence>MLVVASIDKLVIMAASSTVCKRTASTSQRHTTSPRTTSAGDATGASTSIPTVMRFPSRIVPIRLDPDPNPMFFE</sequence>